<protein>
    <submittedName>
        <fullName evidence="1">Uncharacterized protein</fullName>
    </submittedName>
</protein>
<proteinExistence type="predicted"/>
<dbReference type="AlphaFoldDB" id="B9XMJ9"/>
<evidence type="ECO:0000313" key="1">
    <source>
        <dbReference type="EMBL" id="EEF58898.1"/>
    </source>
</evidence>
<name>B9XMJ9_PEDPL</name>
<dbReference type="STRING" id="320771.Cflav_PD2900"/>
<dbReference type="EMBL" id="ABOX02000035">
    <property type="protein sequence ID" value="EEF58898.1"/>
    <property type="molecule type" value="Genomic_DNA"/>
</dbReference>
<comment type="caution">
    <text evidence="1">The sequence shown here is derived from an EMBL/GenBank/DDBJ whole genome shotgun (WGS) entry which is preliminary data.</text>
</comment>
<gene>
    <name evidence="1" type="ORF">Cflav_PD2900</name>
</gene>
<reference evidence="1 2" key="1">
    <citation type="journal article" date="2011" name="J. Bacteriol.">
        <title>Genome sequence of 'Pedosphaera parvula' Ellin514, an aerobic Verrucomicrobial isolate from pasture soil.</title>
        <authorList>
            <person name="Kant R."/>
            <person name="van Passel M.W."/>
            <person name="Sangwan P."/>
            <person name="Palva A."/>
            <person name="Lucas S."/>
            <person name="Copeland A."/>
            <person name="Lapidus A."/>
            <person name="Glavina Del Rio T."/>
            <person name="Dalin E."/>
            <person name="Tice H."/>
            <person name="Bruce D."/>
            <person name="Goodwin L."/>
            <person name="Pitluck S."/>
            <person name="Chertkov O."/>
            <person name="Larimer F.W."/>
            <person name="Land M.L."/>
            <person name="Hauser L."/>
            <person name="Brettin T.S."/>
            <person name="Detter J.C."/>
            <person name="Han S."/>
            <person name="de Vos W.M."/>
            <person name="Janssen P.H."/>
            <person name="Smidt H."/>
        </authorList>
    </citation>
    <scope>NUCLEOTIDE SEQUENCE [LARGE SCALE GENOMIC DNA]</scope>
    <source>
        <strain evidence="1 2">Ellin514</strain>
    </source>
</reference>
<accession>B9XMJ9</accession>
<sequence length="45" mass="5519">MRALFFDRKRTQCIINNLMDYEDLKSQLSWTFQRGEHLEPHHELA</sequence>
<keyword evidence="2" id="KW-1185">Reference proteome</keyword>
<evidence type="ECO:0000313" key="2">
    <source>
        <dbReference type="Proteomes" id="UP000003688"/>
    </source>
</evidence>
<dbReference type="Proteomes" id="UP000003688">
    <property type="component" value="Unassembled WGS sequence"/>
</dbReference>
<organism evidence="1 2">
    <name type="scientific">Pedosphaera parvula (strain Ellin514)</name>
    <dbReference type="NCBI Taxonomy" id="320771"/>
    <lineage>
        <taxon>Bacteria</taxon>
        <taxon>Pseudomonadati</taxon>
        <taxon>Verrucomicrobiota</taxon>
        <taxon>Pedosphaerae</taxon>
        <taxon>Pedosphaerales</taxon>
        <taxon>Pedosphaeraceae</taxon>
        <taxon>Pedosphaera</taxon>
    </lineage>
</organism>